<reference evidence="2 3" key="1">
    <citation type="journal article" date="2004" name="Science">
        <title>Illuminating the evolutionary history of chlamydiae.</title>
        <authorList>
            <person name="Horn M."/>
            <person name="Collingro A."/>
            <person name="Schmitz-Esser S."/>
            <person name="Beier C.L."/>
            <person name="Purkhold U."/>
            <person name="Fartmann B."/>
            <person name="Brandt P."/>
            <person name="Nyakatura G.J."/>
            <person name="Droege M."/>
            <person name="Frishman D."/>
            <person name="Rattei T."/>
            <person name="Mewes H."/>
            <person name="Wagner M."/>
        </authorList>
    </citation>
    <scope>NUCLEOTIDE SEQUENCE [LARGE SCALE GENOMIC DNA]</scope>
    <source>
        <strain evidence="2 3">UWE25</strain>
    </source>
</reference>
<organism evidence="2 3">
    <name type="scientific">Protochlamydia amoebophila (strain UWE25)</name>
    <dbReference type="NCBI Taxonomy" id="264201"/>
    <lineage>
        <taxon>Bacteria</taxon>
        <taxon>Pseudomonadati</taxon>
        <taxon>Chlamydiota</taxon>
        <taxon>Chlamydiia</taxon>
        <taxon>Parachlamydiales</taxon>
        <taxon>Parachlamydiaceae</taxon>
        <taxon>Candidatus Protochlamydia</taxon>
    </lineage>
</organism>
<gene>
    <name evidence="2" type="ORF">PC_RS06920</name>
</gene>
<dbReference type="InterPro" id="IPR010927">
    <property type="entry name" value="T4SS_TraH"/>
</dbReference>
<dbReference type="TCDB" id="3.A.7.16.1">
    <property type="family name" value="the type iv (conjugal dna-protein transfer or virb) secretory pathway (ivsp) family"/>
</dbReference>
<sequence>MKPLLFFILLSFSLTLRADLHNDLKSYLSELNTYSHVDKNEIYHSQRAGYMTGGGISIRNGASHTALAQVSLPKFDAGCGGIDIFTGGISFISHDQLIAALKNIASSAQGYAFMLGIETVSPLIASTMKQMETWANAINSLGINSCEVATGLVGSVWPARTAAKQQICRSAKNGGFASSFINARHQCADEGDYAKTMQSMAKDPLYDGMLLEEYNLTWKAVQKHPFLAKKENRKMAEEIMSLTGTLIIRRDKSLVVEPWPSRIYDDSFLPILLEGGTTRVYQCTGGNAKQNCLALEMKELTIPAEQAWKGRIKQALATIQQKILADTPLASEEIDLLSKSRLPLFKIVNVLTAYKREVSPISLYEVAEIVGNEMLIQYLREIIGTVRLAAIQLERGQMYDFDSQKFIEELERVEKVVSRYEERHYQRLEAENQLMLKIETLEQKIASQIILF</sequence>
<evidence type="ECO:0000313" key="3">
    <source>
        <dbReference type="Proteomes" id="UP000000529"/>
    </source>
</evidence>
<dbReference type="eggNOG" id="ENOG502ZB1J">
    <property type="taxonomic scope" value="Bacteria"/>
</dbReference>
<accession>Q6MB86</accession>
<keyword evidence="3" id="KW-1185">Reference proteome</keyword>
<dbReference type="Proteomes" id="UP000000529">
    <property type="component" value="Chromosome"/>
</dbReference>
<dbReference type="RefSeq" id="WP_011175988.1">
    <property type="nucleotide sequence ID" value="NC_005861.2"/>
</dbReference>
<dbReference type="OrthoDB" id="9797479at2"/>
<name>Q6MB86_PARUW</name>
<dbReference type="KEGG" id="pcu:PC_RS06920"/>
<protein>
    <recommendedName>
        <fullName evidence="4">Conjugal transfer pilus assembly protein TraH</fullName>
    </recommendedName>
</protein>
<proteinExistence type="predicted"/>
<evidence type="ECO:0000313" key="2">
    <source>
        <dbReference type="EMBL" id="CAF24163.1"/>
    </source>
</evidence>
<dbReference type="STRING" id="264201.pc1439"/>
<feature type="signal peptide" evidence="1">
    <location>
        <begin position="1"/>
        <end position="18"/>
    </location>
</feature>
<dbReference type="AlphaFoldDB" id="Q6MB86"/>
<keyword evidence="1" id="KW-0732">Signal</keyword>
<dbReference type="HOGENOM" id="CLU_038342_1_1_0"/>
<evidence type="ECO:0008006" key="4">
    <source>
        <dbReference type="Google" id="ProtNLM"/>
    </source>
</evidence>
<feature type="chain" id="PRO_5004276220" description="Conjugal transfer pilus assembly protein TraH" evidence="1">
    <location>
        <begin position="19"/>
        <end position="452"/>
    </location>
</feature>
<evidence type="ECO:0000256" key="1">
    <source>
        <dbReference type="SAM" id="SignalP"/>
    </source>
</evidence>
<dbReference type="EMBL" id="BX908798">
    <property type="protein sequence ID" value="CAF24163.1"/>
    <property type="molecule type" value="Genomic_DNA"/>
</dbReference>
<dbReference type="Pfam" id="PF06122">
    <property type="entry name" value="TraH"/>
    <property type="match status" value="1"/>
</dbReference>